<dbReference type="AlphaFoldDB" id="A0A9X2T2Q1"/>
<evidence type="ECO:0000256" key="3">
    <source>
        <dbReference type="SAM" id="Phobius"/>
    </source>
</evidence>
<dbReference type="PANTHER" id="PTHR30469">
    <property type="entry name" value="MULTIDRUG RESISTANCE PROTEIN MDTA"/>
    <property type="match status" value="1"/>
</dbReference>
<accession>A0A9X2T2Q1</accession>
<dbReference type="RefSeq" id="WP_258731009.1">
    <property type="nucleotide sequence ID" value="NZ_JANTHZ010000001.1"/>
</dbReference>
<comment type="similarity">
    <text evidence="1">Belongs to the membrane fusion protein (MFP) (TC 8.A.1) family.</text>
</comment>
<evidence type="ECO:0000259" key="4">
    <source>
        <dbReference type="Pfam" id="PF25876"/>
    </source>
</evidence>
<protein>
    <submittedName>
        <fullName evidence="5">Efflux RND transporter periplasmic adaptor subunit</fullName>
    </submittedName>
</protein>
<feature type="domain" description="Multidrug resistance protein MdtA-like alpha-helical hairpin" evidence="4">
    <location>
        <begin position="131"/>
        <end position="211"/>
    </location>
</feature>
<proteinExistence type="inferred from homology"/>
<organism evidence="5 6">
    <name type="scientific">Ancylobacter mangrovi</name>
    <dbReference type="NCBI Taxonomy" id="2972472"/>
    <lineage>
        <taxon>Bacteria</taxon>
        <taxon>Pseudomonadati</taxon>
        <taxon>Pseudomonadota</taxon>
        <taxon>Alphaproteobacteria</taxon>
        <taxon>Hyphomicrobiales</taxon>
        <taxon>Xanthobacteraceae</taxon>
        <taxon>Ancylobacter</taxon>
    </lineage>
</organism>
<dbReference type="PANTHER" id="PTHR30469:SF15">
    <property type="entry name" value="HLYD FAMILY OF SECRETION PROTEINS"/>
    <property type="match status" value="1"/>
</dbReference>
<evidence type="ECO:0000313" key="6">
    <source>
        <dbReference type="Proteomes" id="UP001151088"/>
    </source>
</evidence>
<evidence type="ECO:0000256" key="1">
    <source>
        <dbReference type="ARBA" id="ARBA00009477"/>
    </source>
</evidence>
<sequence length="400" mass="42545">MNVQPDLDQFQSLRPPVPRARSRGRLRLAGLALALLAAALFGGRYLYPHAVAGETVRPGSLTVELRGPGTLAALSEASVGSRIQGRIDSLAVDRNDKVTKGEVLARLGFDDLAGELTSAQASADASGRAVATAEAERDRAAAALEQARATHERQVTLIAKGVVSEATLDDALSARRQAEAELVRTKRAIEQAEAERDAAKARVAVARAQLDDSVIRAPIDGVVVSRAHYLGEVLTPGTELLHIVDPKSLVLTTRLDESTIAAVQAGQTATVTFGPAQAPITGHVLRLDREVDEETREFELDIALDTLPVNWALGQRGIARLAIETRTGVLTVPKSFIARRNGIPGLWVARNGRAHWREVGLGAAGETRVEVTRGLAGGDTVLAPDGVFAGMRVRVEETRP</sequence>
<dbReference type="EMBL" id="JANTHZ010000001">
    <property type="protein sequence ID" value="MCS0494061.1"/>
    <property type="molecule type" value="Genomic_DNA"/>
</dbReference>
<dbReference type="Proteomes" id="UP001151088">
    <property type="component" value="Unassembled WGS sequence"/>
</dbReference>
<comment type="caution">
    <text evidence="5">The sequence shown here is derived from an EMBL/GenBank/DDBJ whole genome shotgun (WGS) entry which is preliminary data.</text>
</comment>
<evidence type="ECO:0000313" key="5">
    <source>
        <dbReference type="EMBL" id="MCS0494061.1"/>
    </source>
</evidence>
<keyword evidence="6" id="KW-1185">Reference proteome</keyword>
<dbReference type="NCBIfam" id="TIGR01730">
    <property type="entry name" value="RND_mfp"/>
    <property type="match status" value="1"/>
</dbReference>
<dbReference type="Gene3D" id="2.40.420.20">
    <property type="match status" value="1"/>
</dbReference>
<dbReference type="Gene3D" id="1.10.287.470">
    <property type="entry name" value="Helix hairpin bin"/>
    <property type="match status" value="1"/>
</dbReference>
<evidence type="ECO:0000256" key="2">
    <source>
        <dbReference type="SAM" id="Coils"/>
    </source>
</evidence>
<name>A0A9X2T2Q1_9HYPH</name>
<keyword evidence="2" id="KW-0175">Coiled coil</keyword>
<dbReference type="Gene3D" id="2.40.50.100">
    <property type="match status" value="1"/>
</dbReference>
<feature type="transmembrane region" description="Helical" evidence="3">
    <location>
        <begin position="28"/>
        <end position="47"/>
    </location>
</feature>
<dbReference type="GO" id="GO:0015562">
    <property type="term" value="F:efflux transmembrane transporter activity"/>
    <property type="evidence" value="ECO:0007669"/>
    <property type="project" value="TreeGrafter"/>
</dbReference>
<gene>
    <name evidence="5" type="ORF">NVS89_03055</name>
</gene>
<dbReference type="Pfam" id="PF25876">
    <property type="entry name" value="HH_MFP_RND"/>
    <property type="match status" value="1"/>
</dbReference>
<keyword evidence="3" id="KW-0472">Membrane</keyword>
<dbReference type="InterPro" id="IPR006143">
    <property type="entry name" value="RND_pump_MFP"/>
</dbReference>
<keyword evidence="3" id="KW-1133">Transmembrane helix</keyword>
<keyword evidence="3" id="KW-0812">Transmembrane</keyword>
<dbReference type="SUPFAM" id="SSF111369">
    <property type="entry name" value="HlyD-like secretion proteins"/>
    <property type="match status" value="1"/>
</dbReference>
<feature type="coiled-coil region" evidence="2">
    <location>
        <begin position="130"/>
        <end position="209"/>
    </location>
</feature>
<dbReference type="InterPro" id="IPR058624">
    <property type="entry name" value="MdtA-like_HH"/>
</dbReference>
<reference evidence="5" key="1">
    <citation type="submission" date="2022-08" db="EMBL/GenBank/DDBJ databases">
        <authorList>
            <person name="Li F."/>
        </authorList>
    </citation>
    <scope>NUCLEOTIDE SEQUENCE</scope>
    <source>
        <strain evidence="5">MQZ15Z-1</strain>
    </source>
</reference>
<dbReference type="GO" id="GO:1990281">
    <property type="term" value="C:efflux pump complex"/>
    <property type="evidence" value="ECO:0007669"/>
    <property type="project" value="TreeGrafter"/>
</dbReference>
<dbReference type="Gene3D" id="2.40.30.170">
    <property type="match status" value="1"/>
</dbReference>